<dbReference type="GO" id="GO:0000463">
    <property type="term" value="P:maturation of LSU-rRNA from tricistronic rRNA transcript (SSU-rRNA, 5.8S rRNA, LSU-rRNA)"/>
    <property type="evidence" value="ECO:0007669"/>
    <property type="project" value="EnsemblFungi"/>
</dbReference>
<gene>
    <name evidence="11" type="ORF">KUCA_T00001968001</name>
</gene>
<keyword evidence="3 6" id="KW-0347">Helicase</keyword>
<dbReference type="CDD" id="cd17956">
    <property type="entry name" value="DEADc_DDX51"/>
    <property type="match status" value="1"/>
</dbReference>
<organism evidence="11 12">
    <name type="scientific">Kuraishia capsulata CBS 1993</name>
    <dbReference type="NCBI Taxonomy" id="1382522"/>
    <lineage>
        <taxon>Eukaryota</taxon>
        <taxon>Fungi</taxon>
        <taxon>Dikarya</taxon>
        <taxon>Ascomycota</taxon>
        <taxon>Saccharomycotina</taxon>
        <taxon>Pichiomycetes</taxon>
        <taxon>Pichiales</taxon>
        <taxon>Pichiaceae</taxon>
        <taxon>Kuraishia</taxon>
    </lineage>
</organism>
<dbReference type="GO" id="GO:0000466">
    <property type="term" value="P:maturation of 5.8S rRNA from tricistronic rRNA transcript (SSU-rRNA, 5.8S rRNA, LSU-rRNA)"/>
    <property type="evidence" value="ECO:0007669"/>
    <property type="project" value="EnsemblFungi"/>
</dbReference>
<dbReference type="CDD" id="cd18787">
    <property type="entry name" value="SF2_C_DEAD"/>
    <property type="match status" value="1"/>
</dbReference>
<dbReference type="EC" id="3.6.4.13" evidence="7"/>
<evidence type="ECO:0000259" key="9">
    <source>
        <dbReference type="PROSITE" id="PS51192"/>
    </source>
</evidence>
<dbReference type="PROSITE" id="PS00039">
    <property type="entry name" value="DEAD_ATP_HELICASE"/>
    <property type="match status" value="1"/>
</dbReference>
<evidence type="ECO:0000256" key="7">
    <source>
        <dbReference type="RuleBase" id="RU365068"/>
    </source>
</evidence>
<comment type="domain">
    <text evidence="7">The Q motif is unique to and characteristic of the DEAD box family of RNA helicases and controls ATP binding and hydrolysis.</text>
</comment>
<dbReference type="STRING" id="1382522.W6MM88"/>
<proteinExistence type="inferred from homology"/>
<dbReference type="EMBL" id="HG793126">
    <property type="protein sequence ID" value="CDK25997.1"/>
    <property type="molecule type" value="Genomic_DNA"/>
</dbReference>
<accession>W6MM88</accession>
<evidence type="ECO:0000313" key="12">
    <source>
        <dbReference type="Proteomes" id="UP000019384"/>
    </source>
</evidence>
<dbReference type="InterPro" id="IPR027417">
    <property type="entry name" value="P-loop_NTPase"/>
</dbReference>
<evidence type="ECO:0000256" key="2">
    <source>
        <dbReference type="ARBA" id="ARBA00022801"/>
    </source>
</evidence>
<evidence type="ECO:0000256" key="3">
    <source>
        <dbReference type="ARBA" id="ARBA00022806"/>
    </source>
</evidence>
<feature type="compositionally biased region" description="Basic and acidic residues" evidence="8">
    <location>
        <begin position="44"/>
        <end position="60"/>
    </location>
</feature>
<feature type="region of interest" description="Disordered" evidence="8">
    <location>
        <begin position="1"/>
        <end position="69"/>
    </location>
</feature>
<dbReference type="InterPro" id="IPR000629">
    <property type="entry name" value="RNA-helicase_DEAD-box_CS"/>
</dbReference>
<feature type="compositionally biased region" description="Acidic residues" evidence="8">
    <location>
        <begin position="31"/>
        <end position="43"/>
    </location>
</feature>
<evidence type="ECO:0000256" key="4">
    <source>
        <dbReference type="ARBA" id="ARBA00022840"/>
    </source>
</evidence>
<evidence type="ECO:0000259" key="10">
    <source>
        <dbReference type="PROSITE" id="PS51194"/>
    </source>
</evidence>
<dbReference type="Proteomes" id="UP000019384">
    <property type="component" value="Unassembled WGS sequence"/>
</dbReference>
<dbReference type="GO" id="GO:0005524">
    <property type="term" value="F:ATP binding"/>
    <property type="evidence" value="ECO:0007669"/>
    <property type="project" value="UniProtKB-UniRule"/>
</dbReference>
<dbReference type="Pfam" id="PF00271">
    <property type="entry name" value="Helicase_C"/>
    <property type="match status" value="1"/>
</dbReference>
<evidence type="ECO:0000256" key="1">
    <source>
        <dbReference type="ARBA" id="ARBA00022741"/>
    </source>
</evidence>
<evidence type="ECO:0000256" key="5">
    <source>
        <dbReference type="ARBA" id="ARBA00022884"/>
    </source>
</evidence>
<sequence>MFAARYDGTVPVKTTFNPKSLIRKRRHQEVEVEVGEDEDDEEREQQRSEKSSSEAEKNEDFGMEDVIEHDDIIENEQVKITAEIQAETPSENDETFSSKHASVFKRFTSSVHRRQQDGSQDDIPISDDEGVEASVLGPIPQPALPKDTKLMTSTTRTLDWLAEPQYSKVETMKPFAKLEPPIDAGIVKTLEKEFGISDAFSVQISVIETLLADQKKNILSPIPRGDLLVNAATGSGKTLAYCVPIVQALKNRRVPSIRAVILVPTRPLITQVYSTLLKLTKGIDLNIMAFKNEVSVKDEAEKLVAISGRPDIVISTPGRVVEHIQQNHMDLSQLRYLVVDEADRLLNQSFQNWCDILISEIDRASAQENISQRWRLKCTKMIFSATLTTDSGKLSHLKLFNPRLLVVNSSEGLVKELYQMPHTLEEMYFRIHASLNFYKPLVLLRFLTDFGSGDFTKAGLVFAKSNESAIRLARLLGIVAEEFGIPTKVASVNSTLSNSERQKIFKAFANGDIDILVSTDVLARGMSLDTIRLVVNYDLPLSTKEYIHRVGRTARANQAGVGLSIVVGDGEFKWFKKVVYGGAVINRNNKSVTEIAVVRNLEESEAQPRFALDLTSEDKARYEKCLLALEKEVFQR</sequence>
<dbReference type="Gene3D" id="3.40.50.300">
    <property type="entry name" value="P-loop containing nucleotide triphosphate hydrolases"/>
    <property type="match status" value="2"/>
</dbReference>
<comment type="similarity">
    <text evidence="6">Belongs to the DEAD box helicase family.</text>
</comment>
<dbReference type="GO" id="GO:0005730">
    <property type="term" value="C:nucleolus"/>
    <property type="evidence" value="ECO:0007669"/>
    <property type="project" value="EnsemblFungi"/>
</dbReference>
<keyword evidence="12" id="KW-1185">Reference proteome</keyword>
<dbReference type="HOGENOM" id="CLU_003041_15_2_1"/>
<dbReference type="GO" id="GO:0003723">
    <property type="term" value="F:RNA binding"/>
    <property type="evidence" value="ECO:0007669"/>
    <property type="project" value="UniProtKB-UniRule"/>
</dbReference>
<dbReference type="GO" id="GO:0016787">
    <property type="term" value="F:hydrolase activity"/>
    <property type="evidence" value="ECO:0007669"/>
    <property type="project" value="UniProtKB-KW"/>
</dbReference>
<dbReference type="AlphaFoldDB" id="W6MM88"/>
<feature type="domain" description="Helicase C-terminal" evidence="10">
    <location>
        <begin position="423"/>
        <end position="605"/>
    </location>
</feature>
<dbReference type="PROSITE" id="PS51192">
    <property type="entry name" value="HELICASE_ATP_BIND_1"/>
    <property type="match status" value="1"/>
</dbReference>
<comment type="function">
    <text evidence="7">RNA helicase.</text>
</comment>
<evidence type="ECO:0000313" key="11">
    <source>
        <dbReference type="EMBL" id="CDK25997.1"/>
    </source>
</evidence>
<name>W6MM88_9ASCO</name>
<keyword evidence="2 6" id="KW-0378">Hydrolase</keyword>
<reference evidence="11" key="2">
    <citation type="submission" date="2014-02" db="EMBL/GenBank/DDBJ databases">
        <title>Complete DNA sequence of /Kuraishia capsulata/ illustrates novel genomic features among budding yeasts (/Saccharomycotina/).</title>
        <authorList>
            <person name="Morales L."/>
            <person name="Noel B."/>
            <person name="Porcel B."/>
            <person name="Marcet-Houben M."/>
            <person name="Hullo M-F."/>
            <person name="Sacerdot C."/>
            <person name="Tekaia F."/>
            <person name="Leh-Louis V."/>
            <person name="Despons L."/>
            <person name="Khanna V."/>
            <person name="Aury J-M."/>
            <person name="Barbe V."/>
            <person name="Couloux A."/>
            <person name="Labadie K."/>
            <person name="Pelletier E."/>
            <person name="Souciet J-L."/>
            <person name="Boekhout T."/>
            <person name="Gabaldon T."/>
            <person name="Wincker P."/>
            <person name="Dujon B."/>
        </authorList>
    </citation>
    <scope>NUCLEOTIDE SEQUENCE</scope>
    <source>
        <strain evidence="11">CBS 1993</strain>
    </source>
</reference>
<protein>
    <recommendedName>
        <fullName evidence="7">ATP-dependent RNA helicase</fullName>
        <ecNumber evidence="7">3.6.4.13</ecNumber>
    </recommendedName>
</protein>
<dbReference type="OrthoDB" id="3370at2759"/>
<dbReference type="RefSeq" id="XP_022458007.1">
    <property type="nucleotide sequence ID" value="XM_022604202.1"/>
</dbReference>
<evidence type="ECO:0000256" key="6">
    <source>
        <dbReference type="RuleBase" id="RU000492"/>
    </source>
</evidence>
<keyword evidence="4 6" id="KW-0067">ATP-binding</keyword>
<dbReference type="PANTHER" id="PTHR24031">
    <property type="entry name" value="RNA HELICASE"/>
    <property type="match status" value="1"/>
</dbReference>
<dbReference type="InterPro" id="IPR014001">
    <property type="entry name" value="Helicase_ATP-bd"/>
</dbReference>
<reference evidence="11" key="1">
    <citation type="submission" date="2013-12" db="EMBL/GenBank/DDBJ databases">
        <authorList>
            <person name="Genoscope - CEA"/>
        </authorList>
    </citation>
    <scope>NUCLEOTIDE SEQUENCE</scope>
    <source>
        <strain evidence="11">CBS 1993</strain>
    </source>
</reference>
<keyword evidence="1 6" id="KW-0547">Nucleotide-binding</keyword>
<keyword evidence="5 7" id="KW-0694">RNA-binding</keyword>
<dbReference type="GO" id="GO:0030687">
    <property type="term" value="C:preribosome, large subunit precursor"/>
    <property type="evidence" value="ECO:0007669"/>
    <property type="project" value="EnsemblFungi"/>
</dbReference>
<dbReference type="GO" id="GO:0003724">
    <property type="term" value="F:RNA helicase activity"/>
    <property type="evidence" value="ECO:0007669"/>
    <property type="project" value="UniProtKB-EC"/>
</dbReference>
<dbReference type="GeneID" id="34519395"/>
<dbReference type="SMART" id="SM00487">
    <property type="entry name" value="DEXDc"/>
    <property type="match status" value="1"/>
</dbReference>
<feature type="domain" description="Helicase ATP-binding" evidence="9">
    <location>
        <begin position="218"/>
        <end position="405"/>
    </location>
</feature>
<dbReference type="SUPFAM" id="SSF52540">
    <property type="entry name" value="P-loop containing nucleoside triphosphate hydrolases"/>
    <property type="match status" value="1"/>
</dbReference>
<dbReference type="SMART" id="SM00490">
    <property type="entry name" value="HELICc"/>
    <property type="match status" value="1"/>
</dbReference>
<dbReference type="Pfam" id="PF00270">
    <property type="entry name" value="DEAD"/>
    <property type="match status" value="1"/>
</dbReference>
<evidence type="ECO:0000256" key="8">
    <source>
        <dbReference type="SAM" id="MobiDB-lite"/>
    </source>
</evidence>
<comment type="catalytic activity">
    <reaction evidence="7">
        <text>ATP + H2O = ADP + phosphate + H(+)</text>
        <dbReference type="Rhea" id="RHEA:13065"/>
        <dbReference type="ChEBI" id="CHEBI:15377"/>
        <dbReference type="ChEBI" id="CHEBI:15378"/>
        <dbReference type="ChEBI" id="CHEBI:30616"/>
        <dbReference type="ChEBI" id="CHEBI:43474"/>
        <dbReference type="ChEBI" id="CHEBI:456216"/>
        <dbReference type="EC" id="3.6.4.13"/>
    </reaction>
</comment>
<dbReference type="InterPro" id="IPR001650">
    <property type="entry name" value="Helicase_C-like"/>
</dbReference>
<dbReference type="InterPro" id="IPR011545">
    <property type="entry name" value="DEAD/DEAH_box_helicase_dom"/>
</dbReference>
<dbReference type="PROSITE" id="PS51194">
    <property type="entry name" value="HELICASE_CTER"/>
    <property type="match status" value="1"/>
</dbReference>